<dbReference type="SUPFAM" id="SSF55729">
    <property type="entry name" value="Acyl-CoA N-acyltransferases (Nat)"/>
    <property type="match status" value="1"/>
</dbReference>
<dbReference type="InterPro" id="IPR038740">
    <property type="entry name" value="BioF2-like_GNAT_dom"/>
</dbReference>
<dbReference type="Pfam" id="PF13480">
    <property type="entry name" value="Acetyltransf_6"/>
    <property type="match status" value="1"/>
</dbReference>
<dbReference type="RefSeq" id="WP_244706626.1">
    <property type="nucleotide sequence ID" value="NZ_BAAADN010000013.1"/>
</dbReference>
<evidence type="ECO:0000313" key="2">
    <source>
        <dbReference type="EMBL" id="GAA0454170.1"/>
    </source>
</evidence>
<reference evidence="2" key="1">
    <citation type="journal article" date="2014" name="Int. J. Syst. Evol. Microbiol.">
        <title>Complete genome sequence of Corynebacterium casei LMG S-19264T (=DSM 44701T), isolated from a smear-ripened cheese.</title>
        <authorList>
            <consortium name="US DOE Joint Genome Institute (JGI-PGF)"/>
            <person name="Walter F."/>
            <person name="Albersmeier A."/>
            <person name="Kalinowski J."/>
            <person name="Ruckert C."/>
        </authorList>
    </citation>
    <scope>NUCLEOTIDE SEQUENCE</scope>
    <source>
        <strain evidence="2">JCM 12289</strain>
    </source>
</reference>
<evidence type="ECO:0000313" key="5">
    <source>
        <dbReference type="Proteomes" id="UP001500962"/>
    </source>
</evidence>
<evidence type="ECO:0000313" key="3">
    <source>
        <dbReference type="EMBL" id="UOO97196.1"/>
    </source>
</evidence>
<protein>
    <submittedName>
        <fullName evidence="3">GNAT family N-acetyltransferase</fullName>
    </submittedName>
</protein>
<proteinExistence type="predicted"/>
<evidence type="ECO:0000313" key="4">
    <source>
        <dbReference type="Proteomes" id="UP000830542"/>
    </source>
</evidence>
<dbReference type="InterPro" id="IPR016181">
    <property type="entry name" value="Acyl_CoA_acyltransferase"/>
</dbReference>
<dbReference type="KEGG" id="hdo:MUK72_17590"/>
<dbReference type="GeneID" id="71763700"/>
<dbReference type="InterPro" id="IPR050644">
    <property type="entry name" value="PG_Glycine_Bridge_Synth"/>
</dbReference>
<accession>A0AAV3SEH9</accession>
<keyword evidence="4" id="KW-1185">Reference proteome</keyword>
<dbReference type="PANTHER" id="PTHR36174">
    <property type="entry name" value="LIPID II:GLYCINE GLYCYLTRANSFERASE"/>
    <property type="match status" value="1"/>
</dbReference>
<dbReference type="EMBL" id="BAAADN010000013">
    <property type="protein sequence ID" value="GAA0454170.1"/>
    <property type="molecule type" value="Genomic_DNA"/>
</dbReference>
<sequence>MRIERLGFEDWTAALPETGFEVFHTAEALSVLNRYATGDLILLGGYRGDQLVAMCPAFIRQTSGLRVISSPPPGMSVPRLGPILMPTSPKRRKQEKVNREFTSGILDELNAHSSGTLCRMICAPEVSDPRPYQWADLSVEPSFTYRLSLNERSTDDLLASFSQSLRREIRSGRDSDLDIEATGVAGGETVFRETTSRYAEQAEHFGVTWPYVRDSIIALDERARVYIARDPDGEYLGGIITLFSNDAVYYWLGGTRASYDGVSINSLLHWKIIRDVLEDPPIDSVSSYDLVGANTERLCRYKSKFGADLVTYYTVESDGLAMSAAKGAYQWMNRITDQLSGD</sequence>
<dbReference type="Proteomes" id="UP000830542">
    <property type="component" value="Plasmid unnamed3"/>
</dbReference>
<dbReference type="Proteomes" id="UP001500962">
    <property type="component" value="Unassembled WGS sequence"/>
</dbReference>
<name>A0AAV3SEH9_HALDO</name>
<reference evidence="2" key="3">
    <citation type="submission" date="2023-12" db="EMBL/GenBank/DDBJ databases">
        <authorList>
            <person name="Sun Q."/>
            <person name="Inoue M."/>
        </authorList>
    </citation>
    <scope>NUCLEOTIDE SEQUENCE</scope>
    <source>
        <strain evidence="2">JCM 12289</strain>
    </source>
</reference>
<dbReference type="PANTHER" id="PTHR36174:SF1">
    <property type="entry name" value="LIPID II:GLYCINE GLYCYLTRANSFERASE"/>
    <property type="match status" value="1"/>
</dbReference>
<geneLocation type="plasmid" evidence="3 4">
    <name>unnamed3</name>
</geneLocation>
<gene>
    <name evidence="2" type="ORF">GCM10008985_07410</name>
    <name evidence="3" type="ORF">MUK72_17590</name>
</gene>
<keyword evidence="3" id="KW-0614">Plasmid</keyword>
<organism evidence="2 5">
    <name type="scientific">Halococcus dombrowskii</name>
    <dbReference type="NCBI Taxonomy" id="179637"/>
    <lineage>
        <taxon>Archaea</taxon>
        <taxon>Methanobacteriati</taxon>
        <taxon>Methanobacteriota</taxon>
        <taxon>Stenosarchaea group</taxon>
        <taxon>Halobacteria</taxon>
        <taxon>Halobacteriales</taxon>
        <taxon>Halococcaceae</taxon>
        <taxon>Halococcus</taxon>
    </lineage>
</organism>
<evidence type="ECO:0000259" key="1">
    <source>
        <dbReference type="Pfam" id="PF13480"/>
    </source>
</evidence>
<dbReference type="AlphaFoldDB" id="A0AAV3SEH9"/>
<feature type="domain" description="BioF2-like acetyltransferase" evidence="1">
    <location>
        <begin position="160"/>
        <end position="302"/>
    </location>
</feature>
<dbReference type="EMBL" id="CP095008">
    <property type="protein sequence ID" value="UOO97196.1"/>
    <property type="molecule type" value="Genomic_DNA"/>
</dbReference>
<reference evidence="3" key="2">
    <citation type="submission" date="2022-04" db="EMBL/GenBank/DDBJ databases">
        <title>Sequencing and genomic assembly of Halococcus dombrowskii.</title>
        <authorList>
            <person name="Lim S.W."/>
            <person name="MacLea K.S."/>
        </authorList>
    </citation>
    <scope>NUCLEOTIDE SEQUENCE</scope>
    <source>
        <strain evidence="3">H4</strain>
        <plasmid evidence="3">unnamed3</plasmid>
    </source>
</reference>
<dbReference type="Gene3D" id="3.40.630.30">
    <property type="match status" value="1"/>
</dbReference>